<keyword evidence="2" id="KW-0472">Membrane</keyword>
<evidence type="ECO:0000256" key="1">
    <source>
        <dbReference type="SAM" id="MobiDB-lite"/>
    </source>
</evidence>
<feature type="transmembrane region" description="Helical" evidence="2">
    <location>
        <begin position="393"/>
        <end position="412"/>
    </location>
</feature>
<keyword evidence="2" id="KW-0812">Transmembrane</keyword>
<protein>
    <submittedName>
        <fullName evidence="4">Pogo transposable element</fullName>
    </submittedName>
</protein>
<sequence>MLVIILLALLASFSLAQAQDTNSINGDDAQCPVNIPGITHHGNCNLLCRPASWTDILVFYLVNYVAHAATVTTRPGQSMLTSLFTIAIALLLPGGGVRCGIQAIFNLAKFADTDLQVAARAGALCAVVKIRDALPDPQPDSHAEEGGRAMGGAEGVERQGMRVDPQVLRPKEESRKIVATKIHGLCRLPEGYDLVVVPRTATFERDDQAADLASPFHEHVRRWLTAPFRVEAVPLTVLCCSYNIVKIFVSLAQLGFAIATLYRTRGDQIDLYGYAAFGLTVAPYAWMSFVNLAGNIMCPQYDTMFVVESSSLDCLRAEAEAAGASDSFMVTGTVGRLTVQAEAELMRYYAEVQSRFQAYDSSGAVYAAVVPIAILGGLSRFSPGQSTLYQRVWTMMWLVFGCAAGGAVGQIADHIEGRPVLGSTRHLHQFGFWFIPISIALFYAAAPIGGYIVVGHMIKEFGVCYEFKNVGGAEGL</sequence>
<comment type="caution">
    <text evidence="4">The sequence shown here is derived from an EMBL/GenBank/DDBJ whole genome shotgun (WGS) entry which is preliminary data.</text>
</comment>
<proteinExistence type="predicted"/>
<evidence type="ECO:0000256" key="2">
    <source>
        <dbReference type="SAM" id="Phobius"/>
    </source>
</evidence>
<feature type="chain" id="PRO_5040149063" evidence="3">
    <location>
        <begin position="19"/>
        <end position="476"/>
    </location>
</feature>
<keyword evidence="3" id="KW-0732">Signal</keyword>
<feature type="transmembrane region" description="Helical" evidence="2">
    <location>
        <begin position="432"/>
        <end position="454"/>
    </location>
</feature>
<reference evidence="4" key="1">
    <citation type="journal article" date="2021" name="Nat. Commun.">
        <title>Genetic determinants of endophytism in the Arabidopsis root mycobiome.</title>
        <authorList>
            <person name="Mesny F."/>
            <person name="Miyauchi S."/>
            <person name="Thiergart T."/>
            <person name="Pickel B."/>
            <person name="Atanasova L."/>
            <person name="Karlsson M."/>
            <person name="Huettel B."/>
            <person name="Barry K.W."/>
            <person name="Haridas S."/>
            <person name="Chen C."/>
            <person name="Bauer D."/>
            <person name="Andreopoulos W."/>
            <person name="Pangilinan J."/>
            <person name="LaButti K."/>
            <person name="Riley R."/>
            <person name="Lipzen A."/>
            <person name="Clum A."/>
            <person name="Drula E."/>
            <person name="Henrissat B."/>
            <person name="Kohler A."/>
            <person name="Grigoriev I.V."/>
            <person name="Martin F.M."/>
            <person name="Hacquard S."/>
        </authorList>
    </citation>
    <scope>NUCLEOTIDE SEQUENCE</scope>
    <source>
        <strain evidence="4">MPI-CAGE-AT-0021</strain>
    </source>
</reference>
<feature type="transmembrane region" description="Helical" evidence="2">
    <location>
        <begin position="269"/>
        <end position="287"/>
    </location>
</feature>
<accession>A0A9P9IYL1</accession>
<feature type="region of interest" description="Disordered" evidence="1">
    <location>
        <begin position="136"/>
        <end position="156"/>
    </location>
</feature>
<evidence type="ECO:0000313" key="4">
    <source>
        <dbReference type="EMBL" id="KAH7136981.1"/>
    </source>
</evidence>
<dbReference type="OrthoDB" id="5406607at2759"/>
<gene>
    <name evidence="4" type="ORF">B0J13DRAFT_560335</name>
</gene>
<dbReference type="AlphaFoldDB" id="A0A9P9IYL1"/>
<evidence type="ECO:0000313" key="5">
    <source>
        <dbReference type="Proteomes" id="UP000717696"/>
    </source>
</evidence>
<feature type="compositionally biased region" description="Basic and acidic residues" evidence="1">
    <location>
        <begin position="136"/>
        <end position="147"/>
    </location>
</feature>
<feature type="signal peptide" evidence="3">
    <location>
        <begin position="1"/>
        <end position="18"/>
    </location>
</feature>
<dbReference type="Proteomes" id="UP000717696">
    <property type="component" value="Unassembled WGS sequence"/>
</dbReference>
<feature type="transmembrane region" description="Helical" evidence="2">
    <location>
        <begin position="363"/>
        <end position="381"/>
    </location>
</feature>
<evidence type="ECO:0000256" key="3">
    <source>
        <dbReference type="SAM" id="SignalP"/>
    </source>
</evidence>
<keyword evidence="5" id="KW-1185">Reference proteome</keyword>
<dbReference type="EMBL" id="JAGMUU010000016">
    <property type="protein sequence ID" value="KAH7136981.1"/>
    <property type="molecule type" value="Genomic_DNA"/>
</dbReference>
<organism evidence="4 5">
    <name type="scientific">Dactylonectria estremocensis</name>
    <dbReference type="NCBI Taxonomy" id="1079267"/>
    <lineage>
        <taxon>Eukaryota</taxon>
        <taxon>Fungi</taxon>
        <taxon>Dikarya</taxon>
        <taxon>Ascomycota</taxon>
        <taxon>Pezizomycotina</taxon>
        <taxon>Sordariomycetes</taxon>
        <taxon>Hypocreomycetidae</taxon>
        <taxon>Hypocreales</taxon>
        <taxon>Nectriaceae</taxon>
        <taxon>Dactylonectria</taxon>
    </lineage>
</organism>
<keyword evidence="2" id="KW-1133">Transmembrane helix</keyword>
<name>A0A9P9IYL1_9HYPO</name>
<feature type="transmembrane region" description="Helical" evidence="2">
    <location>
        <begin position="244"/>
        <end position="262"/>
    </location>
</feature>